<name>A0A4C2AC91_EUMVA</name>
<comment type="caution">
    <text evidence="2">The sequence shown here is derived from an EMBL/GenBank/DDBJ whole genome shotgun (WGS) entry which is preliminary data.</text>
</comment>
<dbReference type="AlphaFoldDB" id="A0A4C2AC91"/>
<dbReference type="Proteomes" id="UP000299102">
    <property type="component" value="Unassembled WGS sequence"/>
</dbReference>
<reference evidence="2 3" key="1">
    <citation type="journal article" date="2019" name="Commun. Biol.">
        <title>The bagworm genome reveals a unique fibroin gene that provides high tensile strength.</title>
        <authorList>
            <person name="Kono N."/>
            <person name="Nakamura H."/>
            <person name="Ohtoshi R."/>
            <person name="Tomita M."/>
            <person name="Numata K."/>
            <person name="Arakawa K."/>
        </authorList>
    </citation>
    <scope>NUCLEOTIDE SEQUENCE [LARGE SCALE GENOMIC DNA]</scope>
</reference>
<organism evidence="2 3">
    <name type="scientific">Eumeta variegata</name>
    <name type="common">Bagworm moth</name>
    <name type="synonym">Eumeta japonica</name>
    <dbReference type="NCBI Taxonomy" id="151549"/>
    <lineage>
        <taxon>Eukaryota</taxon>
        <taxon>Metazoa</taxon>
        <taxon>Ecdysozoa</taxon>
        <taxon>Arthropoda</taxon>
        <taxon>Hexapoda</taxon>
        <taxon>Insecta</taxon>
        <taxon>Pterygota</taxon>
        <taxon>Neoptera</taxon>
        <taxon>Endopterygota</taxon>
        <taxon>Lepidoptera</taxon>
        <taxon>Glossata</taxon>
        <taxon>Ditrysia</taxon>
        <taxon>Tineoidea</taxon>
        <taxon>Psychidae</taxon>
        <taxon>Oiketicinae</taxon>
        <taxon>Eumeta</taxon>
    </lineage>
</organism>
<feature type="region of interest" description="Disordered" evidence="1">
    <location>
        <begin position="81"/>
        <end position="103"/>
    </location>
</feature>
<evidence type="ECO:0000313" key="3">
    <source>
        <dbReference type="Proteomes" id="UP000299102"/>
    </source>
</evidence>
<sequence length="103" mass="11346">MGCSAAVCPVCRLWAWPARFDVTVTSPRQATLSAETPCSAATRQLAIDSAVFLTWQTGRIGGFTPRQSLCRARDNYIRRHADGLRDGQAPRESPGEAWRRSPV</sequence>
<evidence type="ECO:0000313" key="2">
    <source>
        <dbReference type="EMBL" id="GBP96973.1"/>
    </source>
</evidence>
<gene>
    <name evidence="2" type="ORF">EVAR_89950_1</name>
</gene>
<evidence type="ECO:0000256" key="1">
    <source>
        <dbReference type="SAM" id="MobiDB-lite"/>
    </source>
</evidence>
<dbReference type="EMBL" id="BGZK01002855">
    <property type="protein sequence ID" value="GBP96973.1"/>
    <property type="molecule type" value="Genomic_DNA"/>
</dbReference>
<accession>A0A4C2AC91</accession>
<protein>
    <submittedName>
        <fullName evidence="2">Uncharacterized protein</fullName>
    </submittedName>
</protein>
<keyword evidence="3" id="KW-1185">Reference proteome</keyword>
<proteinExistence type="predicted"/>